<accession>A0A8M9Q227</accession>
<dbReference type="SUPFAM" id="SSF48726">
    <property type="entry name" value="Immunoglobulin"/>
    <property type="match status" value="1"/>
</dbReference>
<evidence type="ECO:0000313" key="2">
    <source>
        <dbReference type="RefSeq" id="XP_021327470.2"/>
    </source>
</evidence>
<dbReference type="RefSeq" id="XP_021327470.2">
    <property type="nucleotide sequence ID" value="XM_021471795.3"/>
</dbReference>
<dbReference type="InterPro" id="IPR036179">
    <property type="entry name" value="Ig-like_dom_sf"/>
</dbReference>
<dbReference type="KEGG" id="dre:100001756"/>
<reference evidence="2" key="1">
    <citation type="submission" date="2025-08" db="UniProtKB">
        <authorList>
            <consortium name="RefSeq"/>
        </authorList>
    </citation>
    <scope>IDENTIFICATION</scope>
    <source>
        <strain evidence="2">Tuebingen</strain>
        <tissue evidence="2">Fibroblasts and whole tissue</tissue>
    </source>
</reference>
<protein>
    <submittedName>
        <fullName evidence="2">Uncharacterized protein si:dkey-170g13.2</fullName>
    </submittedName>
</protein>
<evidence type="ECO:0000313" key="1">
    <source>
        <dbReference type="Proteomes" id="UP000000437"/>
    </source>
</evidence>
<organism evidence="1 2">
    <name type="scientific">Danio rerio</name>
    <name type="common">Zebrafish</name>
    <name type="synonym">Brachydanio rerio</name>
    <dbReference type="NCBI Taxonomy" id="7955"/>
    <lineage>
        <taxon>Eukaryota</taxon>
        <taxon>Metazoa</taxon>
        <taxon>Chordata</taxon>
        <taxon>Craniata</taxon>
        <taxon>Vertebrata</taxon>
        <taxon>Euteleostomi</taxon>
        <taxon>Actinopterygii</taxon>
        <taxon>Neopterygii</taxon>
        <taxon>Teleostei</taxon>
        <taxon>Ostariophysi</taxon>
        <taxon>Cypriniformes</taxon>
        <taxon>Danionidae</taxon>
        <taxon>Danioninae</taxon>
        <taxon>Danio</taxon>
    </lineage>
</organism>
<name>A0A8M9Q227_DANRE</name>
<dbReference type="Gene3D" id="2.60.40.10">
    <property type="entry name" value="Immunoglobulins"/>
    <property type="match status" value="1"/>
</dbReference>
<dbReference type="Proteomes" id="UP000000437">
    <property type="component" value="Chromosome 6"/>
</dbReference>
<dbReference type="AlphaFoldDB" id="A0A8M9Q227"/>
<keyword evidence="1" id="KW-1185">Reference proteome</keyword>
<dbReference type="InterPro" id="IPR013783">
    <property type="entry name" value="Ig-like_fold"/>
</dbReference>
<sequence length="241" mass="27458">MRFLTAVCYFVLLSTWLKHGALNEIRESKSKKDASLEVRPDSRQHLRGKEFTLHCSVNGGNSTGWILRRLQGDQKDSGCLYLNGTKSTDKPEECHFSDIDSKNNGLYWCESLSDNKTSNTVNITVTRKDISSKSEVTLLSTVNPMTKDNSTSDSEEENQSGLFAWVSGLCMLLVPLVTVPVLWIFFPSFREKLYACTNGAYRRERVQQEMPKTKQDATEIQWDLPWMEMDNLLSKQQNAGR</sequence>
<proteinExistence type="predicted"/>
<gene>
    <name evidence="2" type="primary">si:dkey-170g13.2</name>
</gene>